<reference evidence="9 10" key="1">
    <citation type="submission" date="2019-02" db="EMBL/GenBank/DDBJ databases">
        <title>Deep-cultivation of Planctomycetes and their phenomic and genomic characterization uncovers novel biology.</title>
        <authorList>
            <person name="Wiegand S."/>
            <person name="Jogler M."/>
            <person name="Boedeker C."/>
            <person name="Pinto D."/>
            <person name="Vollmers J."/>
            <person name="Rivas-Marin E."/>
            <person name="Kohn T."/>
            <person name="Peeters S.H."/>
            <person name="Heuer A."/>
            <person name="Rast P."/>
            <person name="Oberbeckmann S."/>
            <person name="Bunk B."/>
            <person name="Jeske O."/>
            <person name="Meyerdierks A."/>
            <person name="Storesund J.E."/>
            <person name="Kallscheuer N."/>
            <person name="Luecker S."/>
            <person name="Lage O.M."/>
            <person name="Pohl T."/>
            <person name="Merkel B.J."/>
            <person name="Hornburger P."/>
            <person name="Mueller R.-W."/>
            <person name="Bruemmer F."/>
            <person name="Labrenz M."/>
            <person name="Spormann A.M."/>
            <person name="Op den Camp H."/>
            <person name="Overmann J."/>
            <person name="Amann R."/>
            <person name="Jetten M.S.M."/>
            <person name="Mascher T."/>
            <person name="Medema M.H."/>
            <person name="Devos D.P."/>
            <person name="Kaster A.-K."/>
            <person name="Ovreas L."/>
            <person name="Rohde M."/>
            <person name="Galperin M.Y."/>
            <person name="Jogler C."/>
        </authorList>
    </citation>
    <scope>NUCLEOTIDE SEQUENCE [LARGE SCALE GENOMIC DNA]</scope>
    <source>
        <strain evidence="9 10">Pan189</strain>
    </source>
</reference>
<keyword evidence="4 7" id="KW-0812">Transmembrane</keyword>
<dbReference type="InterPro" id="IPR018076">
    <property type="entry name" value="T2SS_GspF_dom"/>
</dbReference>
<dbReference type="InterPro" id="IPR042094">
    <property type="entry name" value="T2SS_GspF_sf"/>
</dbReference>
<evidence type="ECO:0000259" key="8">
    <source>
        <dbReference type="Pfam" id="PF00482"/>
    </source>
</evidence>
<feature type="transmembrane region" description="Helical" evidence="7">
    <location>
        <begin position="140"/>
        <end position="162"/>
    </location>
</feature>
<dbReference type="KEGG" id="svp:Pan189_05290"/>
<evidence type="ECO:0000256" key="6">
    <source>
        <dbReference type="ARBA" id="ARBA00023136"/>
    </source>
</evidence>
<keyword evidence="5 7" id="KW-1133">Transmembrane helix</keyword>
<dbReference type="Gene3D" id="1.20.81.30">
    <property type="entry name" value="Type II secretion system (T2SS), domain F"/>
    <property type="match status" value="1"/>
</dbReference>
<gene>
    <name evidence="9" type="ORF">Pan189_05290</name>
</gene>
<dbReference type="RefSeq" id="WP_145362396.1">
    <property type="nucleotide sequence ID" value="NZ_CP036268.1"/>
</dbReference>
<accession>A0A517QX50</accession>
<comment type="similarity">
    <text evidence="2">Belongs to the GSP F family.</text>
</comment>
<evidence type="ECO:0000256" key="7">
    <source>
        <dbReference type="SAM" id="Phobius"/>
    </source>
</evidence>
<evidence type="ECO:0000313" key="10">
    <source>
        <dbReference type="Proteomes" id="UP000317318"/>
    </source>
</evidence>
<evidence type="ECO:0000256" key="2">
    <source>
        <dbReference type="ARBA" id="ARBA00005745"/>
    </source>
</evidence>
<keyword evidence="10" id="KW-1185">Reference proteome</keyword>
<dbReference type="AlphaFoldDB" id="A0A517QX50"/>
<dbReference type="Pfam" id="PF00482">
    <property type="entry name" value="T2SSF"/>
    <property type="match status" value="2"/>
</dbReference>
<evidence type="ECO:0000313" key="9">
    <source>
        <dbReference type="EMBL" id="QDT36174.1"/>
    </source>
</evidence>
<feature type="transmembrane region" description="Helical" evidence="7">
    <location>
        <begin position="329"/>
        <end position="351"/>
    </location>
</feature>
<comment type="subcellular location">
    <subcellularLocation>
        <location evidence="1">Cell membrane</location>
        <topology evidence="1">Multi-pass membrane protein</topology>
    </subcellularLocation>
</comment>
<keyword evidence="6 7" id="KW-0472">Membrane</keyword>
<organism evidence="9 10">
    <name type="scientific">Stratiformator vulcanicus</name>
    <dbReference type="NCBI Taxonomy" id="2527980"/>
    <lineage>
        <taxon>Bacteria</taxon>
        <taxon>Pseudomonadati</taxon>
        <taxon>Planctomycetota</taxon>
        <taxon>Planctomycetia</taxon>
        <taxon>Planctomycetales</taxon>
        <taxon>Planctomycetaceae</taxon>
        <taxon>Stratiformator</taxon>
    </lineage>
</organism>
<proteinExistence type="inferred from homology"/>
<protein>
    <submittedName>
        <fullName evidence="9">Type IV pilin biogenesis protein</fullName>
    </submittedName>
</protein>
<dbReference type="PANTHER" id="PTHR30012">
    <property type="entry name" value="GENERAL SECRETION PATHWAY PROTEIN"/>
    <property type="match status" value="1"/>
</dbReference>
<dbReference type="GO" id="GO:0005886">
    <property type="term" value="C:plasma membrane"/>
    <property type="evidence" value="ECO:0007669"/>
    <property type="project" value="UniProtKB-SubCell"/>
</dbReference>
<feature type="transmembrane region" description="Helical" evidence="7">
    <location>
        <begin position="169"/>
        <end position="187"/>
    </location>
</feature>
<feature type="transmembrane region" description="Helical" evidence="7">
    <location>
        <begin position="193"/>
        <end position="215"/>
    </location>
</feature>
<sequence>MFLFGVFFVFALVMMTTSMVVATVVLAWQTSKLRRANLLSCLAVVVDRELPLAGEVGPIVDALLKRSPQRARKLIGLLESGKSLSESLREVRLISDRQAVALQAAEASGNLSAALRHEADRMTRGRFLTSTGSSSPTLSVVYLFAVPCTALLIVLFLCYWIVPKYKAIFAGFGSALPQVFVILINAVDLLVNYFYLFFAIAILVSVFSFMSLSYFRNRFGFGWSNRRFASSICRAIAYAAKADRPLPELFTSDRPFSPLPPKLMARIAEQISQGKDPWDALHRRRILTGREAIACRTAQIVGNLPETLFELADVIDDNRARRRLACLEFVQPMLVVAVGLLVFFINVGFFMPLVKLLNDLS</sequence>
<dbReference type="InterPro" id="IPR003004">
    <property type="entry name" value="GspF/PilC"/>
</dbReference>
<feature type="domain" description="Type II secretion system protein GspF" evidence="8">
    <location>
        <begin position="262"/>
        <end position="352"/>
    </location>
</feature>
<evidence type="ECO:0000256" key="5">
    <source>
        <dbReference type="ARBA" id="ARBA00022989"/>
    </source>
</evidence>
<dbReference type="OrthoDB" id="242349at2"/>
<name>A0A517QX50_9PLAN</name>
<dbReference type="EMBL" id="CP036268">
    <property type="protein sequence ID" value="QDT36174.1"/>
    <property type="molecule type" value="Genomic_DNA"/>
</dbReference>
<dbReference type="Proteomes" id="UP000317318">
    <property type="component" value="Chromosome"/>
</dbReference>
<evidence type="ECO:0000256" key="1">
    <source>
        <dbReference type="ARBA" id="ARBA00004651"/>
    </source>
</evidence>
<evidence type="ECO:0000256" key="3">
    <source>
        <dbReference type="ARBA" id="ARBA00022475"/>
    </source>
</evidence>
<feature type="domain" description="Type II secretion system protein GspF" evidence="8">
    <location>
        <begin position="70"/>
        <end position="163"/>
    </location>
</feature>
<keyword evidence="3" id="KW-1003">Cell membrane</keyword>
<dbReference type="PANTHER" id="PTHR30012:SF0">
    <property type="entry name" value="TYPE II SECRETION SYSTEM PROTEIN F-RELATED"/>
    <property type="match status" value="1"/>
</dbReference>
<evidence type="ECO:0000256" key="4">
    <source>
        <dbReference type="ARBA" id="ARBA00022692"/>
    </source>
</evidence>